<dbReference type="Pfam" id="PF12686">
    <property type="entry name" value="DUF3800"/>
    <property type="match status" value="1"/>
</dbReference>
<evidence type="ECO:0000313" key="2">
    <source>
        <dbReference type="Proteomes" id="UP000541109"/>
    </source>
</evidence>
<dbReference type="Proteomes" id="UP000541109">
    <property type="component" value="Unassembled WGS sequence"/>
</dbReference>
<sequence>MDRFVFADEAGCFTFKRKEGASRYFLLCTLTMEACNFSNALLALRRRLIANGEAERDKLHATSDQQATRDEVFEILATENFRIDCTVLEKSKAAPETRERDFIFYRHAWLQHLRDAAGNIFEGDAQVLITAASLGSKRTKAAFKASVNESVQQLATRDRWTVSFIDSAKEPALWAADYCAWAIQRKWERDDLRSYDLIVGRIGSERDVWRSESTHYY</sequence>
<reference evidence="1 2" key="1">
    <citation type="submission" date="2020-07" db="EMBL/GenBank/DDBJ databases">
        <title>Stappia sp., F7233, whole genome shotgun sequencing project.</title>
        <authorList>
            <person name="Jiang S."/>
            <person name="Liu Z.W."/>
            <person name="Du Z.J."/>
        </authorList>
    </citation>
    <scope>NUCLEOTIDE SEQUENCE [LARGE SCALE GENOMIC DNA]</scope>
    <source>
        <strain evidence="1 2">F7233</strain>
    </source>
</reference>
<dbReference type="EMBL" id="JACFXV010000064">
    <property type="protein sequence ID" value="MBA5778791.1"/>
    <property type="molecule type" value="Genomic_DNA"/>
</dbReference>
<dbReference type="InterPro" id="IPR024524">
    <property type="entry name" value="DUF3800"/>
</dbReference>
<protein>
    <submittedName>
        <fullName evidence="1">DUF3800 domain-containing protein</fullName>
    </submittedName>
</protein>
<dbReference type="RefSeq" id="WP_182167462.1">
    <property type="nucleotide sequence ID" value="NZ_JACFXV010000064.1"/>
</dbReference>
<evidence type="ECO:0000313" key="1">
    <source>
        <dbReference type="EMBL" id="MBA5778791.1"/>
    </source>
</evidence>
<dbReference type="AlphaFoldDB" id="A0A839AGI8"/>
<gene>
    <name evidence="1" type="ORF">H2509_16825</name>
</gene>
<accession>A0A839AGI8</accession>
<name>A0A839AGI8_9HYPH</name>
<organism evidence="1 2">
    <name type="scientific">Stappia albiluteola</name>
    <dbReference type="NCBI Taxonomy" id="2758565"/>
    <lineage>
        <taxon>Bacteria</taxon>
        <taxon>Pseudomonadati</taxon>
        <taxon>Pseudomonadota</taxon>
        <taxon>Alphaproteobacteria</taxon>
        <taxon>Hyphomicrobiales</taxon>
        <taxon>Stappiaceae</taxon>
        <taxon>Stappia</taxon>
    </lineage>
</organism>
<proteinExistence type="predicted"/>
<keyword evidence="2" id="KW-1185">Reference proteome</keyword>
<comment type="caution">
    <text evidence="1">The sequence shown here is derived from an EMBL/GenBank/DDBJ whole genome shotgun (WGS) entry which is preliminary data.</text>
</comment>